<protein>
    <recommendedName>
        <fullName evidence="1">F-box domain-containing protein</fullName>
    </recommendedName>
</protein>
<dbReference type="Gene3D" id="1.20.1280.50">
    <property type="match status" value="1"/>
</dbReference>
<keyword evidence="3" id="KW-1185">Reference proteome</keyword>
<evidence type="ECO:0000259" key="1">
    <source>
        <dbReference type="PROSITE" id="PS50181"/>
    </source>
</evidence>
<dbReference type="AlphaFoldDB" id="A0A642VAW8"/>
<gene>
    <name evidence="2" type="ORF">TRICI_002770</name>
</gene>
<dbReference type="InterPro" id="IPR001810">
    <property type="entry name" value="F-box_dom"/>
</dbReference>
<accession>A0A642VAW8</accession>
<comment type="caution">
    <text evidence="2">The sequence shown here is derived from an EMBL/GenBank/DDBJ whole genome shotgun (WGS) entry which is preliminary data.</text>
</comment>
<dbReference type="VEuPathDB" id="FungiDB:TRICI_002770"/>
<name>A0A642VAW8_9ASCO</name>
<proteinExistence type="predicted"/>
<evidence type="ECO:0000313" key="3">
    <source>
        <dbReference type="Proteomes" id="UP000761534"/>
    </source>
</evidence>
<feature type="domain" description="F-box" evidence="1">
    <location>
        <begin position="1"/>
        <end position="48"/>
    </location>
</feature>
<dbReference type="PROSITE" id="PS50181">
    <property type="entry name" value="FBOX"/>
    <property type="match status" value="1"/>
</dbReference>
<sequence>MSLITDIPDELIIFVLEYLDEGKAILNMGQVKRKYYGPSTDDKVWKRHCEDMYRIMWLEEEEKASRNYIDDYRKQLHYDRTVQTLLKRGVSCDKVERYNSIIKIGLLGARARMELNRVDEDCKGLATDCLKTIMHLRSLDKLLRSVEPLDFLKGLDGFYWDTQPEFYAESKCKELAEGFKKDCEKGLSLLNVVRKFSKFLTTQGVLQARTTRPNQHIGELEIKGSGLGARHFLSGVFSKDSKSHCNAIINAFIYTMTFRELYPSTKMQVMLGLNGQEEREQVYVQFELEEQLLLVSINTEGAITQPGNKALRPLTMQDVLNKVITPAIDQIGDSMFTPHNAIPGRSLGLRISKELLAESDLKNLQIPIDFIKNSPWELDLINHKFPDLSINPKLISDSKLHYIS</sequence>
<reference evidence="2" key="1">
    <citation type="journal article" date="2019" name="G3 (Bethesda)">
        <title>Genome Assemblies of Two Rare Opportunistic Yeast Pathogens: Diutina rugosa (syn. Candida rugosa) and Trichomonascus ciferrii (syn. Candida ciferrii).</title>
        <authorList>
            <person name="Mixao V."/>
            <person name="Saus E."/>
            <person name="Hansen A.P."/>
            <person name="Lass-Florl C."/>
            <person name="Gabaldon T."/>
        </authorList>
    </citation>
    <scope>NUCLEOTIDE SEQUENCE</scope>
    <source>
        <strain evidence="2">CBS 4856</strain>
    </source>
</reference>
<dbReference type="SUPFAM" id="SSF81383">
    <property type="entry name" value="F-box domain"/>
    <property type="match status" value="1"/>
</dbReference>
<dbReference type="InterPro" id="IPR036047">
    <property type="entry name" value="F-box-like_dom_sf"/>
</dbReference>
<dbReference type="Proteomes" id="UP000761534">
    <property type="component" value="Unassembled WGS sequence"/>
</dbReference>
<dbReference type="EMBL" id="SWFS01000188">
    <property type="protein sequence ID" value="KAA8914963.1"/>
    <property type="molecule type" value="Genomic_DNA"/>
</dbReference>
<organism evidence="2 3">
    <name type="scientific">Trichomonascus ciferrii</name>
    <dbReference type="NCBI Taxonomy" id="44093"/>
    <lineage>
        <taxon>Eukaryota</taxon>
        <taxon>Fungi</taxon>
        <taxon>Dikarya</taxon>
        <taxon>Ascomycota</taxon>
        <taxon>Saccharomycotina</taxon>
        <taxon>Dipodascomycetes</taxon>
        <taxon>Dipodascales</taxon>
        <taxon>Trichomonascaceae</taxon>
        <taxon>Trichomonascus</taxon>
        <taxon>Trichomonascus ciferrii complex</taxon>
    </lineage>
</organism>
<evidence type="ECO:0000313" key="2">
    <source>
        <dbReference type="EMBL" id="KAA8914963.1"/>
    </source>
</evidence>